<evidence type="ECO:0000313" key="3">
    <source>
        <dbReference type="EMBL" id="CRL08455.1"/>
    </source>
</evidence>
<evidence type="ECO:0000256" key="1">
    <source>
        <dbReference type="SAM" id="MobiDB-lite"/>
    </source>
</evidence>
<feature type="compositionally biased region" description="Polar residues" evidence="1">
    <location>
        <begin position="309"/>
        <end position="328"/>
    </location>
</feature>
<gene>
    <name evidence="3" type="ORF">CLUMA_CG021354</name>
</gene>
<evidence type="ECO:0000256" key="2">
    <source>
        <dbReference type="SAM" id="SignalP"/>
    </source>
</evidence>
<dbReference type="Proteomes" id="UP000183832">
    <property type="component" value="Unassembled WGS sequence"/>
</dbReference>
<dbReference type="AlphaFoldDB" id="A0A1J1J7T6"/>
<dbReference type="STRING" id="568069.A0A1J1J7T6"/>
<feature type="chain" id="PRO_5012453045" evidence="2">
    <location>
        <begin position="24"/>
        <end position="397"/>
    </location>
</feature>
<feature type="compositionally biased region" description="Polar residues" evidence="1">
    <location>
        <begin position="269"/>
        <end position="295"/>
    </location>
</feature>
<accession>A0A1J1J7T6</accession>
<evidence type="ECO:0000313" key="4">
    <source>
        <dbReference type="Proteomes" id="UP000183832"/>
    </source>
</evidence>
<keyword evidence="4" id="KW-1185">Reference proteome</keyword>
<feature type="compositionally biased region" description="Basic and acidic residues" evidence="1">
    <location>
        <begin position="334"/>
        <end position="344"/>
    </location>
</feature>
<reference evidence="3 4" key="1">
    <citation type="submission" date="2015-04" db="EMBL/GenBank/DDBJ databases">
        <authorList>
            <person name="Syromyatnikov M.Y."/>
            <person name="Popov V.N."/>
        </authorList>
    </citation>
    <scope>NUCLEOTIDE SEQUENCE [LARGE SCALE GENOMIC DNA]</scope>
</reference>
<keyword evidence="2" id="KW-0732">Signal</keyword>
<dbReference type="EMBL" id="CVRI01000075">
    <property type="protein sequence ID" value="CRL08455.1"/>
    <property type="molecule type" value="Genomic_DNA"/>
</dbReference>
<proteinExistence type="predicted"/>
<protein>
    <submittedName>
        <fullName evidence="3">CLUMA_CG021354, isoform A</fullName>
    </submittedName>
</protein>
<feature type="compositionally biased region" description="Basic and acidic residues" evidence="1">
    <location>
        <begin position="379"/>
        <end position="397"/>
    </location>
</feature>
<organism evidence="3 4">
    <name type="scientific">Clunio marinus</name>
    <dbReference type="NCBI Taxonomy" id="568069"/>
    <lineage>
        <taxon>Eukaryota</taxon>
        <taxon>Metazoa</taxon>
        <taxon>Ecdysozoa</taxon>
        <taxon>Arthropoda</taxon>
        <taxon>Hexapoda</taxon>
        <taxon>Insecta</taxon>
        <taxon>Pterygota</taxon>
        <taxon>Neoptera</taxon>
        <taxon>Endopterygota</taxon>
        <taxon>Diptera</taxon>
        <taxon>Nematocera</taxon>
        <taxon>Chironomoidea</taxon>
        <taxon>Chironomidae</taxon>
        <taxon>Clunio</taxon>
    </lineage>
</organism>
<dbReference type="OrthoDB" id="7791068at2759"/>
<feature type="region of interest" description="Disordered" evidence="1">
    <location>
        <begin position="242"/>
        <end position="397"/>
    </location>
</feature>
<feature type="signal peptide" evidence="2">
    <location>
        <begin position="1"/>
        <end position="23"/>
    </location>
</feature>
<sequence>MKTSENFILQGFMLSLIAQMVLTLSAERGSSERLSSAASSPSQGIVGALYRSAEARSESDKNLDSSQASRGQRCARCPAPAYYGGNSGYGDRERAPAYYGREDPYRESYRDPYYGRDRNWYYQPEYRNTYDRGYNRYDNRYYGREDPYYAREQNYYDPRQDPRYNVNNNYNSYRGNGYDNLNPTHYEAMRNQFQRDRSYGYDQYYDRFYDRPAYRASGGYYDNRNFRPYDETYRGSSGFDNSGRGYYFANQHGQRPSQSPQYPPPETYDQAQRPPSSHGNHYNPPQQQSHHTTTRVPPEFYHGKPAQSPHIQTVSSGTIGTVDSNPSTNNNKNNNKEIDDKEKNSSAYGRPSLGSSYLFDRSSDDAAADSGLSPPISTNDEKKTESANMEMKSETDA</sequence>
<name>A0A1J1J7T6_9DIPT</name>